<protein>
    <submittedName>
        <fullName evidence="1">YaaC family protein</fullName>
    </submittedName>
</protein>
<sequence>MKQEEIISFYSYLQSQKTAQDYLKQCYEKIPGVDAEKKSYENANTFLYYLAHGRQFYENGKNLDLLLQPLLYFYGMVHLLKACLLTERPEYPESTSVLAHGVSARKRKKRNYIFSEDEVRIQHNGLLPYFTKHLFHLKYLPFEKIDMSRLLRLIPEISPLFSWHQQQPPPLYVLAAKGIPTYVFH</sequence>
<name>A0ABU5C5X2_9BACI</name>
<comment type="caution">
    <text evidence="1">The sequence shown here is derived from an EMBL/GenBank/DDBJ whole genome shotgun (WGS) entry which is preliminary data.</text>
</comment>
<reference evidence="1 2" key="1">
    <citation type="submission" date="2023-10" db="EMBL/GenBank/DDBJ databases">
        <title>Virgibacillus halophilus 5B73C genome.</title>
        <authorList>
            <person name="Miliotis G."/>
            <person name="Sengupta P."/>
            <person name="Hameed A."/>
            <person name="Chuvochina M."/>
            <person name="Mcdonagh F."/>
            <person name="Simpson A.C."/>
            <person name="Singh N.K."/>
            <person name="Rekha P.D."/>
            <person name="Raman K."/>
            <person name="Hugenholtz P."/>
            <person name="Venkateswaran K."/>
        </authorList>
    </citation>
    <scope>NUCLEOTIDE SEQUENCE [LARGE SCALE GENOMIC DNA]</scope>
    <source>
        <strain evidence="1 2">5B73C</strain>
    </source>
</reference>
<evidence type="ECO:0000313" key="1">
    <source>
        <dbReference type="EMBL" id="MDY0394731.1"/>
    </source>
</evidence>
<dbReference type="Proteomes" id="UP001281447">
    <property type="component" value="Unassembled WGS sequence"/>
</dbReference>
<gene>
    <name evidence="1" type="ORF">RWE15_10060</name>
</gene>
<dbReference type="Pfam" id="PF14175">
    <property type="entry name" value="YaaC"/>
    <property type="match status" value="1"/>
</dbReference>
<proteinExistence type="predicted"/>
<organism evidence="1 2">
    <name type="scientific">Tigheibacillus halophilus</name>
    <dbReference type="NCBI Taxonomy" id="361280"/>
    <lineage>
        <taxon>Bacteria</taxon>
        <taxon>Bacillati</taxon>
        <taxon>Bacillota</taxon>
        <taxon>Bacilli</taxon>
        <taxon>Bacillales</taxon>
        <taxon>Bacillaceae</taxon>
        <taxon>Tigheibacillus</taxon>
    </lineage>
</organism>
<dbReference type="EMBL" id="JAWDIP010000003">
    <property type="protein sequence ID" value="MDY0394731.1"/>
    <property type="molecule type" value="Genomic_DNA"/>
</dbReference>
<accession>A0ABU5C5X2</accession>
<evidence type="ECO:0000313" key="2">
    <source>
        <dbReference type="Proteomes" id="UP001281447"/>
    </source>
</evidence>
<keyword evidence="2" id="KW-1185">Reference proteome</keyword>
<dbReference type="InterPro" id="IPR026988">
    <property type="entry name" value="YaaC-like"/>
</dbReference>